<keyword evidence="4" id="KW-1185">Reference proteome</keyword>
<proteinExistence type="predicted"/>
<accession>K5XQ27</accession>
<evidence type="ECO:0000313" key="4">
    <source>
        <dbReference type="Proteomes" id="UP000008493"/>
    </source>
</evidence>
<name>K5XQ27_AGABU</name>
<feature type="domain" description="NACHT" evidence="2">
    <location>
        <begin position="49"/>
        <end position="196"/>
    </location>
</feature>
<dbReference type="AlphaFoldDB" id="K5XQ27"/>
<protein>
    <recommendedName>
        <fullName evidence="2">NACHT domain-containing protein</fullName>
    </recommendedName>
</protein>
<dbReference type="OMA" id="IMNWIVL"/>
<dbReference type="KEGG" id="abp:AGABI1DRAFT77972"/>
<dbReference type="RefSeq" id="XP_007332484.1">
    <property type="nucleotide sequence ID" value="XM_007332422.1"/>
</dbReference>
<feature type="non-terminal residue" evidence="3">
    <location>
        <position position="330"/>
    </location>
</feature>
<dbReference type="InterPro" id="IPR007111">
    <property type="entry name" value="NACHT_NTPase"/>
</dbReference>
<dbReference type="PANTHER" id="PTHR10039:SF14">
    <property type="entry name" value="NACHT DOMAIN-CONTAINING PROTEIN"/>
    <property type="match status" value="1"/>
</dbReference>
<dbReference type="HOGENOM" id="CLU_000288_6_10_1"/>
<dbReference type="OrthoDB" id="4760524at2759"/>
<reference evidence="4" key="1">
    <citation type="journal article" date="2012" name="Proc. Natl. Acad. Sci. U.S.A.">
        <title>Genome sequence of the button mushroom Agaricus bisporus reveals mechanisms governing adaptation to a humic-rich ecological niche.</title>
        <authorList>
            <person name="Morin E."/>
            <person name="Kohler A."/>
            <person name="Baker A.R."/>
            <person name="Foulongne-Oriol M."/>
            <person name="Lombard V."/>
            <person name="Nagy L.G."/>
            <person name="Ohm R.A."/>
            <person name="Patyshakuliyeva A."/>
            <person name="Brun A."/>
            <person name="Aerts A.L."/>
            <person name="Bailey A.M."/>
            <person name="Billette C."/>
            <person name="Coutinho P.M."/>
            <person name="Deakin G."/>
            <person name="Doddapaneni H."/>
            <person name="Floudas D."/>
            <person name="Grimwood J."/>
            <person name="Hilden K."/>
            <person name="Kuees U."/>
            <person name="LaButti K.M."/>
            <person name="Lapidus A."/>
            <person name="Lindquist E.A."/>
            <person name="Lucas S.M."/>
            <person name="Murat C."/>
            <person name="Riley R.W."/>
            <person name="Salamov A.A."/>
            <person name="Schmutz J."/>
            <person name="Subramanian V."/>
            <person name="Woesten H.A.B."/>
            <person name="Xu J."/>
            <person name="Eastwood D.C."/>
            <person name="Foster G.D."/>
            <person name="Sonnenberg A.S."/>
            <person name="Cullen D."/>
            <person name="de Vries R.P."/>
            <person name="Lundell T."/>
            <person name="Hibbett D.S."/>
            <person name="Henrissat B."/>
            <person name="Burton K.S."/>
            <person name="Kerrigan R.W."/>
            <person name="Challen M.P."/>
            <person name="Grigoriev I.V."/>
            <person name="Martin F."/>
        </authorList>
    </citation>
    <scope>NUCLEOTIDE SEQUENCE [LARGE SCALE GENOMIC DNA]</scope>
    <source>
        <strain evidence="4">JB137-S8 / ATCC MYA-4627 / FGSC 10392</strain>
    </source>
</reference>
<gene>
    <name evidence="3" type="ORF">AGABI1DRAFT_77972</name>
</gene>
<dbReference type="PANTHER" id="PTHR10039">
    <property type="entry name" value="AMELOGENIN"/>
    <property type="match status" value="1"/>
</dbReference>
<evidence type="ECO:0000313" key="3">
    <source>
        <dbReference type="EMBL" id="EKM76870.1"/>
    </source>
</evidence>
<keyword evidence="1" id="KW-0677">Repeat</keyword>
<dbReference type="GeneID" id="18831463"/>
<dbReference type="InterPro" id="IPR056884">
    <property type="entry name" value="NPHP3-like_N"/>
</dbReference>
<dbReference type="InterPro" id="IPR027417">
    <property type="entry name" value="P-loop_NTPase"/>
</dbReference>
<sequence>MEKLLEKTIFGAAFDSSARDPPPRCHPGTRLAILARCLEFIANVIDEKKMRWVVGAAGVGKSAIMQNVAESPLLSVSARASIFFSINGRNDGTKAILTLAYQLAARCEPYRVLIEYEITRDPCILQSSVSVQFKKFVIEPFIHHPQLKAIGRILVIIDGLDECDKSLTQRELLQLISDLCSTYPSSPIVWMIASRPEPHITSFFAQDHIQAVSEKEEILVNSEEGRNDVERFLRNELTNIQNEFSLSPRSQWPSEQDLWKLANASGGLFVYADTVIKYVGDPVSGNPTSQLNDVLKFIDAHPLPKLPQEQHPMARLDALYAQILSKVPER</sequence>
<dbReference type="PROSITE" id="PS50837">
    <property type="entry name" value="NACHT"/>
    <property type="match status" value="1"/>
</dbReference>
<dbReference type="Proteomes" id="UP000008493">
    <property type="component" value="Unassembled WGS sequence"/>
</dbReference>
<evidence type="ECO:0000256" key="1">
    <source>
        <dbReference type="ARBA" id="ARBA00022737"/>
    </source>
</evidence>
<dbReference type="Pfam" id="PF24883">
    <property type="entry name" value="NPHP3_N"/>
    <property type="match status" value="1"/>
</dbReference>
<evidence type="ECO:0000259" key="2">
    <source>
        <dbReference type="PROSITE" id="PS50837"/>
    </source>
</evidence>
<dbReference type="EMBL" id="JH971399">
    <property type="protein sequence ID" value="EKM76870.1"/>
    <property type="molecule type" value="Genomic_DNA"/>
</dbReference>
<dbReference type="SUPFAM" id="SSF52540">
    <property type="entry name" value="P-loop containing nucleoside triphosphate hydrolases"/>
    <property type="match status" value="1"/>
</dbReference>
<organism evidence="3 4">
    <name type="scientific">Agaricus bisporus var. burnettii (strain JB137-S8 / ATCC MYA-4627 / FGSC 10392)</name>
    <name type="common">White button mushroom</name>
    <dbReference type="NCBI Taxonomy" id="597362"/>
    <lineage>
        <taxon>Eukaryota</taxon>
        <taxon>Fungi</taxon>
        <taxon>Dikarya</taxon>
        <taxon>Basidiomycota</taxon>
        <taxon>Agaricomycotina</taxon>
        <taxon>Agaricomycetes</taxon>
        <taxon>Agaricomycetidae</taxon>
        <taxon>Agaricales</taxon>
        <taxon>Agaricineae</taxon>
        <taxon>Agaricaceae</taxon>
        <taxon>Agaricus</taxon>
    </lineage>
</organism>
<dbReference type="InParanoid" id="K5XQ27"/>
<dbReference type="Gene3D" id="3.40.50.300">
    <property type="entry name" value="P-loop containing nucleotide triphosphate hydrolases"/>
    <property type="match status" value="1"/>
</dbReference>